<dbReference type="InterPro" id="IPR001647">
    <property type="entry name" value="HTH_TetR"/>
</dbReference>
<reference evidence="6" key="1">
    <citation type="submission" date="2021-01" db="EMBL/GenBank/DDBJ databases">
        <title>Whole genome shotgun sequence of Sinosporangium siamense NBRC 109515.</title>
        <authorList>
            <person name="Komaki H."/>
            <person name="Tamura T."/>
        </authorList>
    </citation>
    <scope>NUCLEOTIDE SEQUENCE</scope>
    <source>
        <strain evidence="6">NBRC 109515</strain>
    </source>
</reference>
<evidence type="ECO:0000313" key="7">
    <source>
        <dbReference type="Proteomes" id="UP000606172"/>
    </source>
</evidence>
<dbReference type="PANTHER" id="PTHR30055:SF146">
    <property type="entry name" value="HTH-TYPE TRANSCRIPTIONAL DUAL REGULATOR CECR"/>
    <property type="match status" value="1"/>
</dbReference>
<dbReference type="GO" id="GO:0000976">
    <property type="term" value="F:transcription cis-regulatory region binding"/>
    <property type="evidence" value="ECO:0007669"/>
    <property type="project" value="TreeGrafter"/>
</dbReference>
<dbReference type="InterPro" id="IPR023772">
    <property type="entry name" value="DNA-bd_HTH_TetR-type_CS"/>
</dbReference>
<dbReference type="SUPFAM" id="SSF46689">
    <property type="entry name" value="Homeodomain-like"/>
    <property type="match status" value="1"/>
</dbReference>
<dbReference type="InterPro" id="IPR009057">
    <property type="entry name" value="Homeodomain-like_sf"/>
</dbReference>
<name>A0A919RQU9_9ACTN</name>
<keyword evidence="1" id="KW-0805">Transcription regulation</keyword>
<dbReference type="PRINTS" id="PR00455">
    <property type="entry name" value="HTHTETR"/>
</dbReference>
<dbReference type="PROSITE" id="PS50977">
    <property type="entry name" value="HTH_TETR_2"/>
    <property type="match status" value="1"/>
</dbReference>
<dbReference type="FunFam" id="1.10.10.60:FF:000141">
    <property type="entry name" value="TetR family transcriptional regulator"/>
    <property type="match status" value="1"/>
</dbReference>
<gene>
    <name evidence="6" type="ORF">Ssi02_72650</name>
</gene>
<evidence type="ECO:0000256" key="3">
    <source>
        <dbReference type="ARBA" id="ARBA00023163"/>
    </source>
</evidence>
<dbReference type="EMBL" id="BOOW01000054">
    <property type="protein sequence ID" value="GII97034.1"/>
    <property type="molecule type" value="Genomic_DNA"/>
</dbReference>
<keyword evidence="2 4" id="KW-0238">DNA-binding</keyword>
<dbReference type="GO" id="GO:0003700">
    <property type="term" value="F:DNA-binding transcription factor activity"/>
    <property type="evidence" value="ECO:0007669"/>
    <property type="project" value="TreeGrafter"/>
</dbReference>
<keyword evidence="7" id="KW-1185">Reference proteome</keyword>
<evidence type="ECO:0000256" key="4">
    <source>
        <dbReference type="PROSITE-ProRule" id="PRU00335"/>
    </source>
</evidence>
<protein>
    <submittedName>
        <fullName evidence="6">Transcriptional regulator</fullName>
    </submittedName>
</protein>
<feature type="DNA-binding region" description="H-T-H motif" evidence="4">
    <location>
        <begin position="41"/>
        <end position="60"/>
    </location>
</feature>
<dbReference type="InterPro" id="IPR050109">
    <property type="entry name" value="HTH-type_TetR-like_transc_reg"/>
</dbReference>
<dbReference type="PROSITE" id="PS01081">
    <property type="entry name" value="HTH_TETR_1"/>
    <property type="match status" value="1"/>
</dbReference>
<dbReference type="Pfam" id="PF14246">
    <property type="entry name" value="TetR_C_7"/>
    <property type="match status" value="1"/>
</dbReference>
<comment type="caution">
    <text evidence="6">The sequence shown here is derived from an EMBL/GenBank/DDBJ whole genome shotgun (WGS) entry which is preliminary data.</text>
</comment>
<dbReference type="InterPro" id="IPR039536">
    <property type="entry name" value="TetR_C_Proteobacteria"/>
</dbReference>
<dbReference type="GO" id="GO:0045892">
    <property type="term" value="P:negative regulation of DNA-templated transcription"/>
    <property type="evidence" value="ECO:0007669"/>
    <property type="project" value="UniProtKB-ARBA"/>
</dbReference>
<evidence type="ECO:0000259" key="5">
    <source>
        <dbReference type="PROSITE" id="PS50977"/>
    </source>
</evidence>
<accession>A0A919RQU9</accession>
<evidence type="ECO:0000313" key="6">
    <source>
        <dbReference type="EMBL" id="GII97034.1"/>
    </source>
</evidence>
<feature type="domain" description="HTH tetR-type" evidence="5">
    <location>
        <begin position="18"/>
        <end position="78"/>
    </location>
</feature>
<proteinExistence type="predicted"/>
<dbReference type="PANTHER" id="PTHR30055">
    <property type="entry name" value="HTH-TYPE TRANSCRIPTIONAL REGULATOR RUTR"/>
    <property type="match status" value="1"/>
</dbReference>
<dbReference type="RefSeq" id="WP_380659660.1">
    <property type="nucleotide sequence ID" value="NZ_JBHLZQ010000034.1"/>
</dbReference>
<dbReference type="Proteomes" id="UP000606172">
    <property type="component" value="Unassembled WGS sequence"/>
</dbReference>
<evidence type="ECO:0000256" key="2">
    <source>
        <dbReference type="ARBA" id="ARBA00023125"/>
    </source>
</evidence>
<dbReference type="Gene3D" id="1.10.357.10">
    <property type="entry name" value="Tetracycline Repressor, domain 2"/>
    <property type="match status" value="1"/>
</dbReference>
<evidence type="ECO:0000256" key="1">
    <source>
        <dbReference type="ARBA" id="ARBA00023015"/>
    </source>
</evidence>
<sequence>MPRSLAEVQTPGRKLRSELKRGAILDAAEALFVAQGYASTSVDAIAARAGVSKRTLYDHFGDKATIYARTVERLSDTLLTTISDAIREEIPPGRDVREALVGFARRVVTETVPSSEYAVFQRLTARQAQPPALPSSVRNRPERLLEKRFAELTRDGLFQATDASLAVRHFTALTIGIAIDALEDGEFEVAGDAGTDKIIDDGVDAFLRAYA</sequence>
<keyword evidence="3" id="KW-0804">Transcription</keyword>
<dbReference type="Pfam" id="PF00440">
    <property type="entry name" value="TetR_N"/>
    <property type="match status" value="1"/>
</dbReference>
<dbReference type="AlphaFoldDB" id="A0A919RQU9"/>
<organism evidence="6 7">
    <name type="scientific">Sinosporangium siamense</name>
    <dbReference type="NCBI Taxonomy" id="1367973"/>
    <lineage>
        <taxon>Bacteria</taxon>
        <taxon>Bacillati</taxon>
        <taxon>Actinomycetota</taxon>
        <taxon>Actinomycetes</taxon>
        <taxon>Streptosporangiales</taxon>
        <taxon>Streptosporangiaceae</taxon>
        <taxon>Sinosporangium</taxon>
    </lineage>
</organism>